<accession>A0AAV4BAE5</accession>
<organism evidence="1 2">
    <name type="scientific">Plakobranchus ocellatus</name>
    <dbReference type="NCBI Taxonomy" id="259542"/>
    <lineage>
        <taxon>Eukaryota</taxon>
        <taxon>Metazoa</taxon>
        <taxon>Spiralia</taxon>
        <taxon>Lophotrochozoa</taxon>
        <taxon>Mollusca</taxon>
        <taxon>Gastropoda</taxon>
        <taxon>Heterobranchia</taxon>
        <taxon>Euthyneura</taxon>
        <taxon>Panpulmonata</taxon>
        <taxon>Sacoglossa</taxon>
        <taxon>Placobranchoidea</taxon>
        <taxon>Plakobranchidae</taxon>
        <taxon>Plakobranchus</taxon>
    </lineage>
</organism>
<sequence length="99" mass="11190">MDRMSYNCYLSLLLSQTCHYIDGGKQHDGTITQLIQETDLMKNYIKYFYMRQLGQICHRHIPGVGGAVDSKSALRSAATLLSRVRALSQRLWPGEGLKA</sequence>
<evidence type="ECO:0000313" key="2">
    <source>
        <dbReference type="Proteomes" id="UP000735302"/>
    </source>
</evidence>
<dbReference type="EMBL" id="BLXT01004649">
    <property type="protein sequence ID" value="GFO16113.1"/>
    <property type="molecule type" value="Genomic_DNA"/>
</dbReference>
<reference evidence="1 2" key="1">
    <citation type="journal article" date="2021" name="Elife">
        <title>Chloroplast acquisition without the gene transfer in kleptoplastic sea slugs, Plakobranchus ocellatus.</title>
        <authorList>
            <person name="Maeda T."/>
            <person name="Takahashi S."/>
            <person name="Yoshida T."/>
            <person name="Shimamura S."/>
            <person name="Takaki Y."/>
            <person name="Nagai Y."/>
            <person name="Toyoda A."/>
            <person name="Suzuki Y."/>
            <person name="Arimoto A."/>
            <person name="Ishii H."/>
            <person name="Satoh N."/>
            <person name="Nishiyama T."/>
            <person name="Hasebe M."/>
            <person name="Maruyama T."/>
            <person name="Minagawa J."/>
            <person name="Obokata J."/>
            <person name="Shigenobu S."/>
        </authorList>
    </citation>
    <scope>NUCLEOTIDE SEQUENCE [LARGE SCALE GENOMIC DNA]</scope>
</reference>
<dbReference type="Proteomes" id="UP000735302">
    <property type="component" value="Unassembled WGS sequence"/>
</dbReference>
<keyword evidence="2" id="KW-1185">Reference proteome</keyword>
<comment type="caution">
    <text evidence="1">The sequence shown here is derived from an EMBL/GenBank/DDBJ whole genome shotgun (WGS) entry which is preliminary data.</text>
</comment>
<gene>
    <name evidence="1" type="ORF">PoB_004261800</name>
</gene>
<evidence type="ECO:0000313" key="1">
    <source>
        <dbReference type="EMBL" id="GFO16113.1"/>
    </source>
</evidence>
<protein>
    <submittedName>
        <fullName evidence="1">Uncharacterized protein</fullName>
    </submittedName>
</protein>
<name>A0AAV4BAE5_9GAST</name>
<dbReference type="AlphaFoldDB" id="A0AAV4BAE5"/>
<proteinExistence type="predicted"/>